<keyword evidence="1" id="KW-0472">Membrane</keyword>
<dbReference type="RefSeq" id="WP_013556862.1">
    <property type="nucleotide sequence ID" value="NC_014958.1"/>
</dbReference>
<keyword evidence="3" id="KW-1185">Reference proteome</keyword>
<feature type="transmembrane region" description="Helical" evidence="1">
    <location>
        <begin position="136"/>
        <end position="155"/>
    </location>
</feature>
<dbReference type="KEGG" id="dmr:Deima_1708"/>
<feature type="transmembrane region" description="Helical" evidence="1">
    <location>
        <begin position="167"/>
        <end position="188"/>
    </location>
</feature>
<keyword evidence="1" id="KW-0812">Transmembrane</keyword>
<reference evidence="3" key="2">
    <citation type="submission" date="2011-01" db="EMBL/GenBank/DDBJ databases">
        <title>The complete genome of Deinococcus maricopensis DSM 21211.</title>
        <authorList>
            <consortium name="US DOE Joint Genome Institute (JGI-PGF)"/>
            <person name="Lucas S."/>
            <person name="Copeland A."/>
            <person name="Lapidus A."/>
            <person name="Goodwin L."/>
            <person name="Pitluck S."/>
            <person name="Kyrpides N."/>
            <person name="Mavromatis K."/>
            <person name="Pagani I."/>
            <person name="Ivanova N."/>
            <person name="Ovchinnikova G."/>
            <person name="Zeytun A."/>
            <person name="Detter J.C."/>
            <person name="Han C."/>
            <person name="Land M."/>
            <person name="Hauser L."/>
            <person name="Markowitz V."/>
            <person name="Cheng J.-F."/>
            <person name="Hugenholtz P."/>
            <person name="Woyke T."/>
            <person name="Wu D."/>
            <person name="Pukall R."/>
            <person name="Gehrich-Schroeter G."/>
            <person name="Brambilla E."/>
            <person name="Klenk H.-P."/>
            <person name="Eisen J.A."/>
        </authorList>
    </citation>
    <scope>NUCLEOTIDE SEQUENCE [LARGE SCALE GENOMIC DNA]</scope>
    <source>
        <strain evidence="3">DSM 21211 / LMG 22137 / NRRL B-23946 / LB-34</strain>
    </source>
</reference>
<evidence type="ECO:0000256" key="1">
    <source>
        <dbReference type="SAM" id="Phobius"/>
    </source>
</evidence>
<dbReference type="AlphaFoldDB" id="E8U8G8"/>
<keyword evidence="1" id="KW-1133">Transmembrane helix</keyword>
<accession>E8U8G8</accession>
<protein>
    <submittedName>
        <fullName evidence="2">Uncharacterized protein</fullName>
    </submittedName>
</protein>
<feature type="transmembrane region" description="Helical" evidence="1">
    <location>
        <begin position="194"/>
        <end position="214"/>
    </location>
</feature>
<evidence type="ECO:0000313" key="2">
    <source>
        <dbReference type="EMBL" id="ADV67357.1"/>
    </source>
</evidence>
<gene>
    <name evidence="2" type="ordered locus">Deima_1708</name>
</gene>
<dbReference type="Proteomes" id="UP000008635">
    <property type="component" value="Chromosome"/>
</dbReference>
<organism evidence="2 3">
    <name type="scientific">Deinococcus maricopensis (strain DSM 21211 / LMG 22137 / NRRL B-23946 / LB-34)</name>
    <dbReference type="NCBI Taxonomy" id="709986"/>
    <lineage>
        <taxon>Bacteria</taxon>
        <taxon>Thermotogati</taxon>
        <taxon>Deinococcota</taxon>
        <taxon>Deinococci</taxon>
        <taxon>Deinococcales</taxon>
        <taxon>Deinococcaceae</taxon>
        <taxon>Deinococcus</taxon>
    </lineage>
</organism>
<sequence>MTTDAVPWTQAELEHWMAQHEAALANDERLQAWLRVATHGLAAEPQRRLSREIREQVRRSAQTHQQHGRTAETATVAALTTLGDPRHARVRWAARELTAAEERSLRAHAPNPRQDAALGFFWTTTALFPLTTAHPALIVLGAGFFVRWAFWWIIWRRRPRAHAWRAWLLLEVLLALLALAVFLLNLHASGPAHWWMWPLLLAVMVPAVHQSLLVRRALRKQVARRVD</sequence>
<evidence type="ECO:0000313" key="3">
    <source>
        <dbReference type="Proteomes" id="UP000008635"/>
    </source>
</evidence>
<dbReference type="EMBL" id="CP002454">
    <property type="protein sequence ID" value="ADV67357.1"/>
    <property type="molecule type" value="Genomic_DNA"/>
</dbReference>
<reference evidence="2 3" key="1">
    <citation type="journal article" date="2011" name="Stand. Genomic Sci.">
        <title>Complete genome sequence of Deinococcus maricopensis type strain (LB-34).</title>
        <authorList>
            <person name="Pukall R."/>
            <person name="Zeytun A."/>
            <person name="Lucas S."/>
            <person name="Lapidus A."/>
            <person name="Hammon N."/>
            <person name="Deshpande S."/>
            <person name="Nolan M."/>
            <person name="Cheng J.F."/>
            <person name="Pitluck S."/>
            <person name="Liolios K."/>
            <person name="Pagani I."/>
            <person name="Mikhailova N."/>
            <person name="Ivanova N."/>
            <person name="Mavromatis K."/>
            <person name="Pati A."/>
            <person name="Tapia R."/>
            <person name="Han C."/>
            <person name="Goodwin L."/>
            <person name="Chen A."/>
            <person name="Palaniappan K."/>
            <person name="Land M."/>
            <person name="Hauser L."/>
            <person name="Chang Y.J."/>
            <person name="Jeffries C.D."/>
            <person name="Brambilla E.M."/>
            <person name="Rohde M."/>
            <person name="Goker M."/>
            <person name="Detter J.C."/>
            <person name="Woyke T."/>
            <person name="Bristow J."/>
            <person name="Eisen J.A."/>
            <person name="Markowitz V."/>
            <person name="Hugenholtz P."/>
            <person name="Kyrpides N.C."/>
            <person name="Klenk H.P."/>
        </authorList>
    </citation>
    <scope>NUCLEOTIDE SEQUENCE [LARGE SCALE GENOMIC DNA]</scope>
    <source>
        <strain evidence="3">DSM 21211 / LMG 22137 / NRRL B-23946 / LB-34</strain>
    </source>
</reference>
<dbReference type="HOGENOM" id="CLU_1218180_0_0_0"/>
<proteinExistence type="predicted"/>
<name>E8U8G8_DEIML</name>